<protein>
    <submittedName>
        <fullName evidence="2">Uncharacterized protein</fullName>
    </submittedName>
</protein>
<feature type="region of interest" description="Disordered" evidence="1">
    <location>
        <begin position="1"/>
        <end position="23"/>
    </location>
</feature>
<sequence>MVEQGELPPYCQGPDWKPLPYKT</sequence>
<proteinExistence type="predicted"/>
<organism evidence="2">
    <name type="scientific">marine sediment metagenome</name>
    <dbReference type="NCBI Taxonomy" id="412755"/>
    <lineage>
        <taxon>unclassified sequences</taxon>
        <taxon>metagenomes</taxon>
        <taxon>ecological metagenomes</taxon>
    </lineage>
</organism>
<reference evidence="2" key="1">
    <citation type="journal article" date="2015" name="Nature">
        <title>Complex archaea that bridge the gap between prokaryotes and eukaryotes.</title>
        <authorList>
            <person name="Spang A."/>
            <person name="Saw J.H."/>
            <person name="Jorgensen S.L."/>
            <person name="Zaremba-Niedzwiedzka K."/>
            <person name="Martijn J."/>
            <person name="Lind A.E."/>
            <person name="van Eijk R."/>
            <person name="Schleper C."/>
            <person name="Guy L."/>
            <person name="Ettema T.J."/>
        </authorList>
    </citation>
    <scope>NUCLEOTIDE SEQUENCE</scope>
</reference>
<comment type="caution">
    <text evidence="2">The sequence shown here is derived from an EMBL/GenBank/DDBJ whole genome shotgun (WGS) entry which is preliminary data.</text>
</comment>
<dbReference type="AlphaFoldDB" id="A0A0F9D5R3"/>
<evidence type="ECO:0000313" key="2">
    <source>
        <dbReference type="EMBL" id="KKL56909.1"/>
    </source>
</evidence>
<feature type="non-terminal residue" evidence="2">
    <location>
        <position position="23"/>
    </location>
</feature>
<gene>
    <name evidence="2" type="ORF">LCGC14_2240750</name>
</gene>
<dbReference type="EMBL" id="LAZR01030339">
    <property type="protein sequence ID" value="KKL56909.1"/>
    <property type="molecule type" value="Genomic_DNA"/>
</dbReference>
<evidence type="ECO:0000256" key="1">
    <source>
        <dbReference type="SAM" id="MobiDB-lite"/>
    </source>
</evidence>
<name>A0A0F9D5R3_9ZZZZ</name>
<accession>A0A0F9D5R3</accession>